<dbReference type="AlphaFoldDB" id="A0A223RPC2"/>
<dbReference type="NCBIfam" id="NF010309">
    <property type="entry name" value="PRK13746.1"/>
    <property type="match status" value="1"/>
</dbReference>
<dbReference type="Proteomes" id="UP000215043">
    <property type="component" value="Chromosome"/>
</dbReference>
<evidence type="ECO:0000313" key="3">
    <source>
        <dbReference type="EMBL" id="ASU77728.1"/>
    </source>
</evidence>
<dbReference type="EMBL" id="CP022752">
    <property type="protein sequence ID" value="ASU77728.1"/>
    <property type="molecule type" value="Genomic_DNA"/>
</dbReference>
<dbReference type="Pfam" id="PF13427">
    <property type="entry name" value="AadA_C"/>
    <property type="match status" value="1"/>
</dbReference>
<reference evidence="3 4" key="1">
    <citation type="submission" date="2017-08" db="EMBL/GenBank/DDBJ databases">
        <title>The complete genome sequence of moderately halophilic actinomycete Actinopolyspora erythraea YIM 90600, the producer of novel erythromycin, novel actinopolysporins A-C and tubercidin.</title>
        <authorList>
            <person name="Yin M."/>
            <person name="Tang S."/>
        </authorList>
    </citation>
    <scope>NUCLEOTIDE SEQUENCE [LARGE SCALE GENOMIC DNA]</scope>
    <source>
        <strain evidence="3 4">YIM 90600</strain>
    </source>
</reference>
<keyword evidence="1" id="KW-0808">Transferase</keyword>
<dbReference type="GO" id="GO:0016740">
    <property type="term" value="F:transferase activity"/>
    <property type="evidence" value="ECO:0007669"/>
    <property type="project" value="UniProtKB-KW"/>
</dbReference>
<feature type="domain" description="Adenylyltransferase AadA C-terminal" evidence="2">
    <location>
        <begin position="175"/>
        <end position="273"/>
    </location>
</feature>
<evidence type="ECO:0000313" key="4">
    <source>
        <dbReference type="Proteomes" id="UP000215043"/>
    </source>
</evidence>
<dbReference type="CDD" id="cd05403">
    <property type="entry name" value="NT_KNTase_like"/>
    <property type="match status" value="1"/>
</dbReference>
<dbReference type="InterPro" id="IPR043519">
    <property type="entry name" value="NT_sf"/>
</dbReference>
<protein>
    <recommendedName>
        <fullName evidence="2">Adenylyltransferase AadA C-terminal domain-containing protein</fullName>
    </recommendedName>
</protein>
<accession>A0A223RPC2</accession>
<dbReference type="KEGG" id="aey:CDG81_04685"/>
<dbReference type="SUPFAM" id="SSF81301">
    <property type="entry name" value="Nucleotidyltransferase"/>
    <property type="match status" value="1"/>
</dbReference>
<evidence type="ECO:0000256" key="1">
    <source>
        <dbReference type="ARBA" id="ARBA00022679"/>
    </source>
</evidence>
<organism evidence="3 4">
    <name type="scientific">Actinopolyspora erythraea</name>
    <dbReference type="NCBI Taxonomy" id="414996"/>
    <lineage>
        <taxon>Bacteria</taxon>
        <taxon>Bacillati</taxon>
        <taxon>Actinomycetota</taxon>
        <taxon>Actinomycetes</taxon>
        <taxon>Actinopolysporales</taxon>
        <taxon>Actinopolysporaceae</taxon>
        <taxon>Actinopolyspora</taxon>
    </lineage>
</organism>
<name>A0A223RPC2_9ACTN</name>
<gene>
    <name evidence="3" type="ORF">CDG81_04685</name>
</gene>
<dbReference type="InterPro" id="IPR025184">
    <property type="entry name" value="AadA_C"/>
</dbReference>
<proteinExistence type="predicted"/>
<evidence type="ECO:0000259" key="2">
    <source>
        <dbReference type="Pfam" id="PF13427"/>
    </source>
</evidence>
<sequence length="286" mass="30508">MKVFRMLPSESSRWLLTGGSRHADTVSMSAAEAAQEAAVVELVRSVLGEELVGIQRHGSAVHDGLRRFSDLDLLVVARRATGPARRRALVEGLLGLSGPEPDARPRPVELTVVVAGEVRPWRYPSRVDLQYGEWLRAELTTGAAPPSDPDPDLAVLLTSVRERGVALAGPRAADLLDPVPHGDLVRAVLDGLPGLLDELHTDTRNVVLTLVRMLVTVRTGRIVPKTEAADRVLAHLSENHGSVLAHARAVHTGEQEALPAELPGLDDFAAHVAAAIRKAAARKGAG</sequence>